<keyword evidence="3" id="KW-1185">Reference proteome</keyword>
<dbReference type="PANTHER" id="PTHR32015">
    <property type="entry name" value="FASTING INDUCED LIPASE"/>
    <property type="match status" value="1"/>
</dbReference>
<dbReference type="PROSITE" id="PS51318">
    <property type="entry name" value="TAT"/>
    <property type="match status" value="1"/>
</dbReference>
<feature type="signal peptide" evidence="1">
    <location>
        <begin position="1"/>
        <end position="44"/>
    </location>
</feature>
<dbReference type="PANTHER" id="PTHR32015:SF1">
    <property type="entry name" value="LIPASE"/>
    <property type="match status" value="1"/>
</dbReference>
<comment type="caution">
    <text evidence="2">The sequence shown here is derived from an EMBL/GenBank/DDBJ whole genome shotgun (WGS) entry which is preliminary data.</text>
</comment>
<dbReference type="SUPFAM" id="SSF53474">
    <property type="entry name" value="alpha/beta-Hydrolases"/>
    <property type="match status" value="1"/>
</dbReference>
<dbReference type="GO" id="GO:0016042">
    <property type="term" value="P:lipid catabolic process"/>
    <property type="evidence" value="ECO:0007669"/>
    <property type="project" value="InterPro"/>
</dbReference>
<dbReference type="InterPro" id="IPR006311">
    <property type="entry name" value="TAT_signal"/>
</dbReference>
<dbReference type="InterPro" id="IPR029058">
    <property type="entry name" value="AB_hydrolase_fold"/>
</dbReference>
<dbReference type="GO" id="GO:0016298">
    <property type="term" value="F:lipase activity"/>
    <property type="evidence" value="ECO:0007669"/>
    <property type="project" value="TreeGrafter"/>
</dbReference>
<accession>A0A9W6P5D9</accession>
<name>A0A9W6P5D9_9ACTN</name>
<dbReference type="AlphaFoldDB" id="A0A9W6P5D9"/>
<proteinExistence type="predicted"/>
<sequence length="243" mass="26084">MRERTTVPQTPDNPALSGGQMRSFLAAACALAAALALSVVPAAAAHANAHDPVIFVHGFGGKGNQWSSMRQNFIDNGYRADQLHVFSYDSLRSNKTIASQLSDRVQQVRTSTGAAKVDIVTHSMGGLSSRWYLKFGDGQQYVDDWVSIGGPNNGTNIANLCTSLITPCKEMRQGSEFLSELNADDPTPGDVSYATFRSPCDVVINPVDSTLLDGATNIRTSCLEHVAMMSNSAVINQVRDFVA</sequence>
<keyword evidence="1" id="KW-0732">Signal</keyword>
<evidence type="ECO:0000256" key="1">
    <source>
        <dbReference type="SAM" id="SignalP"/>
    </source>
</evidence>
<feature type="chain" id="PRO_5040775673" evidence="1">
    <location>
        <begin position="45"/>
        <end position="243"/>
    </location>
</feature>
<dbReference type="Pfam" id="PF01674">
    <property type="entry name" value="Lipase_2"/>
    <property type="match status" value="1"/>
</dbReference>
<organism evidence="2 3">
    <name type="scientific">Nocardiopsis ansamitocini</name>
    <dbReference type="NCBI Taxonomy" id="1670832"/>
    <lineage>
        <taxon>Bacteria</taxon>
        <taxon>Bacillati</taxon>
        <taxon>Actinomycetota</taxon>
        <taxon>Actinomycetes</taxon>
        <taxon>Streptosporangiales</taxon>
        <taxon>Nocardiopsidaceae</taxon>
        <taxon>Nocardiopsis</taxon>
    </lineage>
</organism>
<dbReference type="Gene3D" id="3.40.50.1820">
    <property type="entry name" value="alpha/beta hydrolase"/>
    <property type="match status" value="1"/>
</dbReference>
<protein>
    <submittedName>
        <fullName evidence="2">Lipase</fullName>
    </submittedName>
</protein>
<gene>
    <name evidence="2" type="ORF">Nans01_20460</name>
</gene>
<dbReference type="Proteomes" id="UP001165092">
    <property type="component" value="Unassembled WGS sequence"/>
</dbReference>
<dbReference type="EMBL" id="BSQG01000003">
    <property type="protein sequence ID" value="GLU47695.1"/>
    <property type="molecule type" value="Genomic_DNA"/>
</dbReference>
<evidence type="ECO:0000313" key="3">
    <source>
        <dbReference type="Proteomes" id="UP001165092"/>
    </source>
</evidence>
<dbReference type="InterPro" id="IPR002918">
    <property type="entry name" value="Lipase_EstA/Esterase_EstB"/>
</dbReference>
<evidence type="ECO:0000313" key="2">
    <source>
        <dbReference type="EMBL" id="GLU47695.1"/>
    </source>
</evidence>
<reference evidence="2" key="1">
    <citation type="submission" date="2023-02" db="EMBL/GenBank/DDBJ databases">
        <title>Nocardiopsis ansamitocini NBRC 112285.</title>
        <authorList>
            <person name="Ichikawa N."/>
            <person name="Sato H."/>
            <person name="Tonouchi N."/>
        </authorList>
    </citation>
    <scope>NUCLEOTIDE SEQUENCE</scope>
    <source>
        <strain evidence="2">NBRC 112285</strain>
    </source>
</reference>